<evidence type="ECO:0000313" key="1">
    <source>
        <dbReference type="EMBL" id="CAJ0866632.1"/>
    </source>
</evidence>
<dbReference type="AlphaFoldDB" id="A0AA48LZ32"/>
<gene>
    <name evidence="1" type="ORF">AMST5_01878</name>
</gene>
<organism evidence="1">
    <name type="scientific">freshwater sediment metagenome</name>
    <dbReference type="NCBI Taxonomy" id="556182"/>
    <lineage>
        <taxon>unclassified sequences</taxon>
        <taxon>metagenomes</taxon>
        <taxon>ecological metagenomes</taxon>
    </lineage>
</organism>
<reference evidence="1" key="1">
    <citation type="submission" date="2023-07" db="EMBL/GenBank/DDBJ databases">
        <authorList>
            <person name="Pelsma A.J. K."/>
        </authorList>
    </citation>
    <scope>NUCLEOTIDE SEQUENCE</scope>
</reference>
<protein>
    <submittedName>
        <fullName evidence="1">Uncharacterized protein</fullName>
    </submittedName>
</protein>
<proteinExistence type="predicted"/>
<name>A0AA48LZ32_9ZZZZ</name>
<accession>A0AA48LZ32</accession>
<sequence>MSEDDKPLNEFQLAELVAAWATEGLRYAKFRDKWFTFDGLMWRPVFGELTKEVLPALREQLADRVAFNPLRVALQMLKMHPALAADYNDLRRPVENVDCYIASDPMARVSKAGKPYAVAHARGPAGDITLLAFDDDVRLDLMRMSVHNRVIVTGEARPPYEGDFRPTIYADRIVAMKDQKAKKAKRKSAKAA</sequence>
<dbReference type="EMBL" id="OY288114">
    <property type="protein sequence ID" value="CAJ0866632.1"/>
    <property type="molecule type" value="Genomic_DNA"/>
</dbReference>